<accession>A0A179D6T1</accession>
<dbReference type="GO" id="GO:0071111">
    <property type="term" value="F:cyclic-guanylate-specific phosphodiesterase activity"/>
    <property type="evidence" value="ECO:0007669"/>
    <property type="project" value="InterPro"/>
</dbReference>
<dbReference type="InterPro" id="IPR000160">
    <property type="entry name" value="GGDEF_dom"/>
</dbReference>
<evidence type="ECO:0000313" key="3">
    <source>
        <dbReference type="Proteomes" id="UP000078390"/>
    </source>
</evidence>
<organism evidence="2 3">
    <name type="scientific">Thermosulfurimonas dismutans</name>
    <dbReference type="NCBI Taxonomy" id="999894"/>
    <lineage>
        <taxon>Bacteria</taxon>
        <taxon>Pseudomonadati</taxon>
        <taxon>Thermodesulfobacteriota</taxon>
        <taxon>Thermodesulfobacteria</taxon>
        <taxon>Thermodesulfobacteriales</taxon>
        <taxon>Thermodesulfobacteriaceae</taxon>
        <taxon>Thermosulfurimonas</taxon>
    </lineage>
</organism>
<feature type="domain" description="EAL" evidence="1">
    <location>
        <begin position="192"/>
        <end position="440"/>
    </location>
</feature>
<dbReference type="Gene3D" id="3.30.70.270">
    <property type="match status" value="1"/>
</dbReference>
<dbReference type="PANTHER" id="PTHR33121">
    <property type="entry name" value="CYCLIC DI-GMP PHOSPHODIESTERASE PDEF"/>
    <property type="match status" value="1"/>
</dbReference>
<dbReference type="InterPro" id="IPR035919">
    <property type="entry name" value="EAL_sf"/>
</dbReference>
<dbReference type="SUPFAM" id="SSF55073">
    <property type="entry name" value="Nucleotide cyclase"/>
    <property type="match status" value="1"/>
</dbReference>
<dbReference type="SMART" id="SM00267">
    <property type="entry name" value="GGDEF"/>
    <property type="match status" value="1"/>
</dbReference>
<dbReference type="Gene3D" id="3.20.20.450">
    <property type="entry name" value="EAL domain"/>
    <property type="match status" value="1"/>
</dbReference>
<dbReference type="EMBL" id="LWLG01000001">
    <property type="protein sequence ID" value="OAQ21795.1"/>
    <property type="molecule type" value="Genomic_DNA"/>
</dbReference>
<keyword evidence="3" id="KW-1185">Reference proteome</keyword>
<protein>
    <submittedName>
        <fullName evidence="2">Putative cyclic di-GMP phosphodiesterase, EAL domain protein</fullName>
    </submittedName>
</protein>
<dbReference type="Pfam" id="PF00563">
    <property type="entry name" value="EAL"/>
    <property type="match status" value="1"/>
</dbReference>
<dbReference type="OrthoDB" id="9813903at2"/>
<dbReference type="PROSITE" id="PS50883">
    <property type="entry name" value="EAL"/>
    <property type="match status" value="1"/>
</dbReference>
<name>A0A179D6T1_9BACT</name>
<evidence type="ECO:0000259" key="1">
    <source>
        <dbReference type="PROSITE" id="PS50883"/>
    </source>
</evidence>
<dbReference type="SMART" id="SM00052">
    <property type="entry name" value="EAL"/>
    <property type="match status" value="1"/>
</dbReference>
<comment type="caution">
    <text evidence="2">The sequence shown here is derived from an EMBL/GenBank/DDBJ whole genome shotgun (WGS) entry which is preliminary data.</text>
</comment>
<dbReference type="AlphaFoldDB" id="A0A179D6T1"/>
<evidence type="ECO:0000313" key="2">
    <source>
        <dbReference type="EMBL" id="OAQ21795.1"/>
    </source>
</evidence>
<proteinExistence type="predicted"/>
<dbReference type="InterPro" id="IPR001633">
    <property type="entry name" value="EAL_dom"/>
</dbReference>
<dbReference type="InterPro" id="IPR029787">
    <property type="entry name" value="Nucleotide_cyclase"/>
</dbReference>
<dbReference type="SUPFAM" id="SSF141868">
    <property type="entry name" value="EAL domain-like"/>
    <property type="match status" value="1"/>
</dbReference>
<sequence>MSNYFEILKKRLSECEEELNRAQALLLLDPLTGFFNEQGFKRALSAEMSRCLREDHFVAISLIEIQSLDVLQNVYGVYGVQKVVAFVAQELKRILRKYDILGTTNKGLFWAVCSVKRSSEGAKISERLYKKLNQLVYDDGEIVFSIRVAIITRIVCGTQWIPEILNQHLKLLPKARLAQEPLILLGEENSKRMIIESEIFKTISRGELALALQPIIDIHTKKVVFYEVLARYVSENDTFPAQVFMPAVETLGLFREMDRQILYKALAVLKESPEIEKLSINISLEYLFRELESDLLRWTKELEILHEAVILEITERKSPFSPLALSSKLHFLKSNGFNLGLDDFGVEISNLFLLREISWDLVKVDGRFIKGLVTNKFDQEVVRFLSGCTKLLKFKLVAEQVEDAHVFNELFRFGIHYAQGFFCGKPEIIPETRFLKPPRREEG</sequence>
<dbReference type="CDD" id="cd01948">
    <property type="entry name" value="EAL"/>
    <property type="match status" value="1"/>
</dbReference>
<dbReference type="InterPro" id="IPR050706">
    <property type="entry name" value="Cyclic-di-GMP_PDE-like"/>
</dbReference>
<reference evidence="2 3" key="1">
    <citation type="submission" date="2016-04" db="EMBL/GenBank/DDBJ databases">
        <title>Genome analysis of Thermosulfurimonas dismutans, the first thermophilic sulfur-disproportionating bacterium of the phylum Thermodesulfobacteria.</title>
        <authorList>
            <person name="Mardanov A.V."/>
            <person name="Beletsky A.V."/>
            <person name="Kadnikov V.V."/>
            <person name="Slobodkin A.I."/>
            <person name="Ravin N.V."/>
        </authorList>
    </citation>
    <scope>NUCLEOTIDE SEQUENCE [LARGE SCALE GENOMIC DNA]</scope>
    <source>
        <strain evidence="2 3">S95</strain>
    </source>
</reference>
<dbReference type="RefSeq" id="WP_068668577.1">
    <property type="nucleotide sequence ID" value="NZ_LWLG01000001.1"/>
</dbReference>
<dbReference type="STRING" id="999894.TDIS_0313"/>
<dbReference type="Pfam" id="PF00990">
    <property type="entry name" value="GGDEF"/>
    <property type="match status" value="1"/>
</dbReference>
<dbReference type="InterPro" id="IPR043128">
    <property type="entry name" value="Rev_trsase/Diguanyl_cyclase"/>
</dbReference>
<dbReference type="Proteomes" id="UP000078390">
    <property type="component" value="Unassembled WGS sequence"/>
</dbReference>
<gene>
    <name evidence="2" type="ORF">TDIS_0313</name>
</gene>
<dbReference type="PANTHER" id="PTHR33121:SF76">
    <property type="entry name" value="SIGNALING PROTEIN"/>
    <property type="match status" value="1"/>
</dbReference>